<protein>
    <submittedName>
        <fullName evidence="1">Uncharacterized protein</fullName>
    </submittedName>
</protein>
<reference evidence="1" key="1">
    <citation type="journal article" date="2020" name="Nature">
        <title>Giant virus diversity and host interactions through global metagenomics.</title>
        <authorList>
            <person name="Schulz F."/>
            <person name="Roux S."/>
            <person name="Paez-Espino D."/>
            <person name="Jungbluth S."/>
            <person name="Walsh D.A."/>
            <person name="Denef V.J."/>
            <person name="McMahon K.D."/>
            <person name="Konstantinidis K.T."/>
            <person name="Eloe-Fadrosh E.A."/>
            <person name="Kyrpides N.C."/>
            <person name="Woyke T."/>
        </authorList>
    </citation>
    <scope>NUCLEOTIDE SEQUENCE</scope>
    <source>
        <strain evidence="1">GVMAG-M-3300026093-6</strain>
    </source>
</reference>
<accession>A0A6C0JEJ0</accession>
<dbReference type="AlphaFoldDB" id="A0A6C0JEJ0"/>
<evidence type="ECO:0000313" key="1">
    <source>
        <dbReference type="EMBL" id="QHU03291.1"/>
    </source>
</evidence>
<organism evidence="1">
    <name type="scientific">viral metagenome</name>
    <dbReference type="NCBI Taxonomy" id="1070528"/>
    <lineage>
        <taxon>unclassified sequences</taxon>
        <taxon>metagenomes</taxon>
        <taxon>organismal metagenomes</taxon>
    </lineage>
</organism>
<sequence>MTKYNQKGRGYFSDLNENIAGRVAIGRYSDNNPPIFKGELTEGIQLGGNIIDKKIYHLERYIKNKGNYKLPKYILNDL</sequence>
<name>A0A6C0JEJ0_9ZZZZ</name>
<dbReference type="EMBL" id="MN740374">
    <property type="protein sequence ID" value="QHU03291.1"/>
    <property type="molecule type" value="Genomic_DNA"/>
</dbReference>
<proteinExistence type="predicted"/>